<keyword evidence="10" id="KW-0732">Signal</keyword>
<feature type="binding site" description="covalent" evidence="8">
    <location>
        <position position="63"/>
    </location>
    <ligand>
        <name>heme c</name>
        <dbReference type="ChEBI" id="CHEBI:61717"/>
        <label>1</label>
    </ligand>
</feature>
<evidence type="ECO:0000313" key="12">
    <source>
        <dbReference type="EMBL" id="QDA57575.1"/>
    </source>
</evidence>
<dbReference type="GO" id="GO:0005506">
    <property type="term" value="F:iron ion binding"/>
    <property type="evidence" value="ECO:0007669"/>
    <property type="project" value="InterPro"/>
</dbReference>
<comment type="PTM">
    <text evidence="8">Binds 2 heme c groups covalently per subunit.</text>
</comment>
<dbReference type="InterPro" id="IPR050597">
    <property type="entry name" value="Cytochrome_c_Oxidase_Subunit"/>
</dbReference>
<keyword evidence="6" id="KW-0249">Electron transport</keyword>
<keyword evidence="5" id="KW-0574">Periplasm</keyword>
<keyword evidence="2" id="KW-0813">Transport</keyword>
<dbReference type="EMBL" id="CP040871">
    <property type="protein sequence ID" value="QDA57575.1"/>
    <property type="molecule type" value="Genomic_DNA"/>
</dbReference>
<evidence type="ECO:0000256" key="8">
    <source>
        <dbReference type="PIRSR" id="PIRSR000005-1"/>
    </source>
</evidence>
<gene>
    <name evidence="12" type="ORF">FHQ07_09810</name>
</gene>
<dbReference type="GO" id="GO:0020037">
    <property type="term" value="F:heme binding"/>
    <property type="evidence" value="ECO:0007669"/>
    <property type="project" value="InterPro"/>
</dbReference>
<comment type="subcellular location">
    <subcellularLocation>
        <location evidence="1">Periplasm</location>
    </subcellularLocation>
</comment>
<dbReference type="InterPro" id="IPR009056">
    <property type="entry name" value="Cyt_c-like_dom"/>
</dbReference>
<feature type="binding site" description="axial binding residue" evidence="9">
    <location>
        <position position="106"/>
    </location>
    <ligand>
        <name>heme c</name>
        <dbReference type="ChEBI" id="CHEBI:61717"/>
        <label>1</label>
    </ligand>
    <ligandPart>
        <name>Fe</name>
        <dbReference type="ChEBI" id="CHEBI:18248"/>
    </ligandPart>
</feature>
<proteinExistence type="predicted"/>
<feature type="binding site" description="axial binding residue" evidence="9">
    <location>
        <position position="64"/>
    </location>
    <ligand>
        <name>heme c</name>
        <dbReference type="ChEBI" id="CHEBI:61717"/>
        <label>1</label>
    </ligand>
    <ligandPart>
        <name>Fe</name>
        <dbReference type="ChEBI" id="CHEBI:18248"/>
    </ligandPart>
</feature>
<feature type="binding site" description="axial binding residue" evidence="9">
    <location>
        <position position="174"/>
    </location>
    <ligand>
        <name>heme c</name>
        <dbReference type="ChEBI" id="CHEBI:61717"/>
        <label>2</label>
    </ligand>
    <ligandPart>
        <name>Fe</name>
        <dbReference type="ChEBI" id="CHEBI:18248"/>
    </ligandPart>
</feature>
<dbReference type="InterPro" id="IPR024167">
    <property type="entry name" value="Cytochrome_c4-like"/>
</dbReference>
<evidence type="ECO:0000313" key="13">
    <source>
        <dbReference type="Proteomes" id="UP000308149"/>
    </source>
</evidence>
<feature type="domain" description="Cytochrome c" evidence="11">
    <location>
        <begin position="149"/>
        <end position="243"/>
    </location>
</feature>
<sequence>MRLVRHGLVGVACLALAAVAYAQSTAVAVPDNAPVQAAPLDDKPATWGDAKAGQAKAGACAACHGLDGNAMQQNAPRIAGMPERYIAQQLGMFKHGERTTGLAAIMAPYAAPLSNQDMRDVGAWFASQQAGSGVADDTLIASGPNKGMKFYQVGEKLYRAGDTARGIPACMACHGPSGAGNPGPAYPAVHGQASAYVARRLEEYRAGTTTAKDVAHFNLMASVAKTLTDEEIQSLGSYVQGLHARSAGTSKPASGH</sequence>
<feature type="binding site" description="covalent" evidence="8">
    <location>
        <position position="170"/>
    </location>
    <ligand>
        <name>heme c</name>
        <dbReference type="ChEBI" id="CHEBI:61717"/>
        <label>2</label>
    </ligand>
</feature>
<feature type="binding site" description="axial binding residue" evidence="9">
    <location>
        <position position="220"/>
    </location>
    <ligand>
        <name>heme c</name>
        <dbReference type="ChEBI" id="CHEBI:61717"/>
        <label>2</label>
    </ligand>
    <ligandPart>
        <name>Fe</name>
        <dbReference type="ChEBI" id="CHEBI:18248"/>
    </ligandPart>
</feature>
<evidence type="ECO:0000259" key="11">
    <source>
        <dbReference type="PROSITE" id="PS51007"/>
    </source>
</evidence>
<dbReference type="SUPFAM" id="SSF46626">
    <property type="entry name" value="Cytochrome c"/>
    <property type="match status" value="2"/>
</dbReference>
<evidence type="ECO:0000256" key="1">
    <source>
        <dbReference type="ARBA" id="ARBA00004418"/>
    </source>
</evidence>
<accession>A0A5B7ZSB2</accession>
<feature type="chain" id="PRO_5022690408" evidence="10">
    <location>
        <begin position="23"/>
        <end position="256"/>
    </location>
</feature>
<dbReference type="PIRSF" id="PIRSF000005">
    <property type="entry name" value="Cytochrome_c4"/>
    <property type="match status" value="1"/>
</dbReference>
<dbReference type="Proteomes" id="UP000308149">
    <property type="component" value="Chromosome"/>
</dbReference>
<evidence type="ECO:0000256" key="5">
    <source>
        <dbReference type="ARBA" id="ARBA00022764"/>
    </source>
</evidence>
<dbReference type="PANTHER" id="PTHR33751:SF9">
    <property type="entry name" value="CYTOCHROME C4"/>
    <property type="match status" value="1"/>
</dbReference>
<dbReference type="AlphaFoldDB" id="A0A5B7ZSB2"/>
<organism evidence="12 13">
    <name type="scientific">Thermomonas aquatica</name>
    <dbReference type="NCBI Taxonomy" id="2202149"/>
    <lineage>
        <taxon>Bacteria</taxon>
        <taxon>Pseudomonadati</taxon>
        <taxon>Pseudomonadota</taxon>
        <taxon>Gammaproteobacteria</taxon>
        <taxon>Lysobacterales</taxon>
        <taxon>Lysobacteraceae</taxon>
        <taxon>Thermomonas</taxon>
    </lineage>
</organism>
<dbReference type="OrthoDB" id="9773456at2"/>
<dbReference type="Pfam" id="PF00034">
    <property type="entry name" value="Cytochrom_C"/>
    <property type="match status" value="2"/>
</dbReference>
<evidence type="ECO:0000256" key="6">
    <source>
        <dbReference type="ARBA" id="ARBA00022982"/>
    </source>
</evidence>
<dbReference type="InterPro" id="IPR036909">
    <property type="entry name" value="Cyt_c-like_dom_sf"/>
</dbReference>
<protein>
    <submittedName>
        <fullName evidence="12">C-type cytochrome</fullName>
    </submittedName>
</protein>
<evidence type="ECO:0000256" key="3">
    <source>
        <dbReference type="ARBA" id="ARBA00022617"/>
    </source>
</evidence>
<dbReference type="KEGG" id="thes:FHQ07_09810"/>
<keyword evidence="7 9" id="KW-0408">Iron</keyword>
<dbReference type="RefSeq" id="WP_139716626.1">
    <property type="nucleotide sequence ID" value="NZ_CP040871.1"/>
</dbReference>
<name>A0A5B7ZSB2_9GAMM</name>
<keyword evidence="4 9" id="KW-0479">Metal-binding</keyword>
<dbReference type="PROSITE" id="PS51007">
    <property type="entry name" value="CYTC"/>
    <property type="match status" value="2"/>
</dbReference>
<keyword evidence="3 8" id="KW-0349">Heme</keyword>
<feature type="signal peptide" evidence="10">
    <location>
        <begin position="1"/>
        <end position="22"/>
    </location>
</feature>
<dbReference type="GO" id="GO:0009055">
    <property type="term" value="F:electron transfer activity"/>
    <property type="evidence" value="ECO:0007669"/>
    <property type="project" value="InterPro"/>
</dbReference>
<evidence type="ECO:0000256" key="10">
    <source>
        <dbReference type="SAM" id="SignalP"/>
    </source>
</evidence>
<feature type="binding site" description="covalent" evidence="8">
    <location>
        <position position="60"/>
    </location>
    <ligand>
        <name>heme c</name>
        <dbReference type="ChEBI" id="CHEBI:61717"/>
        <label>1</label>
    </ligand>
</feature>
<evidence type="ECO:0000256" key="4">
    <source>
        <dbReference type="ARBA" id="ARBA00022723"/>
    </source>
</evidence>
<evidence type="ECO:0000256" key="7">
    <source>
        <dbReference type="ARBA" id="ARBA00023004"/>
    </source>
</evidence>
<dbReference type="Gene3D" id="1.10.760.10">
    <property type="entry name" value="Cytochrome c-like domain"/>
    <property type="match status" value="2"/>
</dbReference>
<feature type="binding site" description="covalent" evidence="8">
    <location>
        <position position="173"/>
    </location>
    <ligand>
        <name>heme c</name>
        <dbReference type="ChEBI" id="CHEBI:61717"/>
        <label>2</label>
    </ligand>
</feature>
<dbReference type="PANTHER" id="PTHR33751">
    <property type="entry name" value="CBB3-TYPE CYTOCHROME C OXIDASE SUBUNIT FIXP"/>
    <property type="match status" value="1"/>
</dbReference>
<reference evidence="12 13" key="1">
    <citation type="submission" date="2019-06" db="EMBL/GenBank/DDBJ databases">
        <title>Thermomonas aquatica sp. nov., isolated from an industrial wastewater treatment plant.</title>
        <authorList>
            <person name="Jeon J.H."/>
            <person name="Park D.-S."/>
        </authorList>
    </citation>
    <scope>NUCLEOTIDE SEQUENCE [LARGE SCALE GENOMIC DNA]</scope>
    <source>
        <strain evidence="12 13">SY21</strain>
    </source>
</reference>
<keyword evidence="13" id="KW-1185">Reference proteome</keyword>
<dbReference type="GO" id="GO:0042597">
    <property type="term" value="C:periplasmic space"/>
    <property type="evidence" value="ECO:0007669"/>
    <property type="project" value="UniProtKB-SubCell"/>
</dbReference>
<evidence type="ECO:0000256" key="2">
    <source>
        <dbReference type="ARBA" id="ARBA00022448"/>
    </source>
</evidence>
<evidence type="ECO:0000256" key="9">
    <source>
        <dbReference type="PIRSR" id="PIRSR000005-2"/>
    </source>
</evidence>
<feature type="domain" description="Cytochrome c" evidence="11">
    <location>
        <begin position="48"/>
        <end position="129"/>
    </location>
</feature>